<dbReference type="EMBL" id="UINC01206962">
    <property type="protein sequence ID" value="SVE28838.1"/>
    <property type="molecule type" value="Genomic_DNA"/>
</dbReference>
<sequence>IIIKGKAIEDDYVDRGISIRANQIFSLDQIRKESSSLILNIEKIYISNGGLEKLKKTISPYRNGCSKVYIRYNNGKAIADLNLGDEWNLTINDDLLDKLSESIGKENIKIDYNIGHT</sequence>
<dbReference type="InterPro" id="IPR048472">
    <property type="entry name" value="DNA_pol_IIIA_C"/>
</dbReference>
<reference evidence="2" key="1">
    <citation type="submission" date="2018-05" db="EMBL/GenBank/DDBJ databases">
        <authorList>
            <person name="Lanie J.A."/>
            <person name="Ng W.-L."/>
            <person name="Kazmierczak K.M."/>
            <person name="Andrzejewski T.M."/>
            <person name="Davidsen T.M."/>
            <person name="Wayne K.J."/>
            <person name="Tettelin H."/>
            <person name="Glass J.I."/>
            <person name="Rusch D."/>
            <person name="Podicherti R."/>
            <person name="Tsui H.-C.T."/>
            <person name="Winkler M.E."/>
        </authorList>
    </citation>
    <scope>NUCLEOTIDE SEQUENCE</scope>
</reference>
<feature type="non-terminal residue" evidence="2">
    <location>
        <position position="1"/>
    </location>
</feature>
<name>A0A383CB63_9ZZZZ</name>
<dbReference type="AlphaFoldDB" id="A0A383CB63"/>
<feature type="domain" description="DNA polymerase III subunit alpha C-terminal" evidence="1">
    <location>
        <begin position="53"/>
        <end position="104"/>
    </location>
</feature>
<protein>
    <recommendedName>
        <fullName evidence="1">DNA polymerase III subunit alpha C-terminal domain-containing protein</fullName>
    </recommendedName>
</protein>
<accession>A0A383CB63</accession>
<organism evidence="2">
    <name type="scientific">marine metagenome</name>
    <dbReference type="NCBI Taxonomy" id="408172"/>
    <lineage>
        <taxon>unclassified sequences</taxon>
        <taxon>metagenomes</taxon>
        <taxon>ecological metagenomes</taxon>
    </lineage>
</organism>
<evidence type="ECO:0000313" key="2">
    <source>
        <dbReference type="EMBL" id="SVE28838.1"/>
    </source>
</evidence>
<evidence type="ECO:0000259" key="1">
    <source>
        <dbReference type="Pfam" id="PF20914"/>
    </source>
</evidence>
<gene>
    <name evidence="2" type="ORF">METZ01_LOCUS481692</name>
</gene>
<dbReference type="Pfam" id="PF20914">
    <property type="entry name" value="DNA_pol_IIIA_C"/>
    <property type="match status" value="1"/>
</dbReference>
<proteinExistence type="predicted"/>